<dbReference type="KEGG" id="egl:EGR_01077"/>
<evidence type="ECO:0000313" key="1">
    <source>
        <dbReference type="EMBL" id="EUB63949.1"/>
    </source>
</evidence>
<name>W6VB21_ECHGR</name>
<dbReference type="GeneID" id="36336792"/>
<dbReference type="AlphaFoldDB" id="W6VB21"/>
<dbReference type="Proteomes" id="UP000019149">
    <property type="component" value="Unassembled WGS sequence"/>
</dbReference>
<dbReference type="EMBL" id="APAU02000004">
    <property type="protein sequence ID" value="EUB63949.1"/>
    <property type="molecule type" value="Genomic_DNA"/>
</dbReference>
<keyword evidence="2" id="KW-1185">Reference proteome</keyword>
<evidence type="ECO:0000313" key="2">
    <source>
        <dbReference type="Proteomes" id="UP000019149"/>
    </source>
</evidence>
<protein>
    <submittedName>
        <fullName evidence="1">Uncharacterized protein</fullName>
    </submittedName>
</protein>
<accession>W6VB21</accession>
<dbReference type="CTD" id="36336792"/>
<gene>
    <name evidence="1" type="ORF">EGR_01077</name>
</gene>
<organism evidence="1 2">
    <name type="scientific">Echinococcus granulosus</name>
    <name type="common">Hydatid tapeworm</name>
    <dbReference type="NCBI Taxonomy" id="6210"/>
    <lineage>
        <taxon>Eukaryota</taxon>
        <taxon>Metazoa</taxon>
        <taxon>Spiralia</taxon>
        <taxon>Lophotrochozoa</taxon>
        <taxon>Platyhelminthes</taxon>
        <taxon>Cestoda</taxon>
        <taxon>Eucestoda</taxon>
        <taxon>Cyclophyllidea</taxon>
        <taxon>Taeniidae</taxon>
        <taxon>Echinococcus</taxon>
        <taxon>Echinococcus granulosus group</taxon>
    </lineage>
</organism>
<comment type="caution">
    <text evidence="1">The sequence shown here is derived from an EMBL/GenBank/DDBJ whole genome shotgun (WGS) entry which is preliminary data.</text>
</comment>
<dbReference type="RefSeq" id="XP_024355145.1">
    <property type="nucleotide sequence ID" value="XM_024490326.1"/>
</dbReference>
<reference evidence="1 2" key="1">
    <citation type="journal article" date="2013" name="Nat. Genet.">
        <title>The genome of the hydatid tapeworm Echinococcus granulosus.</title>
        <authorList>
            <person name="Zheng H."/>
            <person name="Zhang W."/>
            <person name="Zhang L."/>
            <person name="Zhang Z."/>
            <person name="Li J."/>
            <person name="Lu G."/>
            <person name="Zhu Y."/>
            <person name="Wang Y."/>
            <person name="Huang Y."/>
            <person name="Liu J."/>
            <person name="Kang H."/>
            <person name="Chen J."/>
            <person name="Wang L."/>
            <person name="Chen A."/>
            <person name="Yu S."/>
            <person name="Gao Z."/>
            <person name="Jin L."/>
            <person name="Gu W."/>
            <person name="Wang Z."/>
            <person name="Zhao L."/>
            <person name="Shi B."/>
            <person name="Wen H."/>
            <person name="Lin R."/>
            <person name="Jones M.K."/>
            <person name="Brejova B."/>
            <person name="Vinar T."/>
            <person name="Zhao G."/>
            <person name="McManus D.P."/>
            <person name="Chen Z."/>
            <person name="Zhou Y."/>
            <person name="Wang S."/>
        </authorList>
    </citation>
    <scope>NUCLEOTIDE SEQUENCE [LARGE SCALE GENOMIC DNA]</scope>
</reference>
<sequence length="82" mass="9370">MFIAVNEQLSHAQTLWDSPPPMRAYFYGPKIKVTLFSCSKVDCFKATDTHILYLFWHCSPNTAADPLMEELSQASTMKQLIN</sequence>
<proteinExistence type="predicted"/>